<dbReference type="AlphaFoldDB" id="A0A1X4XY79"/>
<keyword evidence="1" id="KW-0472">Membrane</keyword>
<organism evidence="2 3">
    <name type="scientific">Desulfurella amilsii</name>
    <dbReference type="NCBI Taxonomy" id="1562698"/>
    <lineage>
        <taxon>Bacteria</taxon>
        <taxon>Pseudomonadati</taxon>
        <taxon>Campylobacterota</taxon>
        <taxon>Desulfurellia</taxon>
        <taxon>Desulfurellales</taxon>
        <taxon>Desulfurellaceae</taxon>
        <taxon>Desulfurella</taxon>
    </lineage>
</organism>
<keyword evidence="1" id="KW-1133">Transmembrane helix</keyword>
<evidence type="ECO:0000313" key="2">
    <source>
        <dbReference type="EMBL" id="OSS42490.1"/>
    </source>
</evidence>
<protein>
    <recommendedName>
        <fullName evidence="4">HD domain-containing protein</fullName>
    </recommendedName>
</protein>
<proteinExistence type="predicted"/>
<evidence type="ECO:0000256" key="1">
    <source>
        <dbReference type="SAM" id="Phobius"/>
    </source>
</evidence>
<gene>
    <name evidence="2" type="ORF">DESAMIL20_674</name>
</gene>
<evidence type="ECO:0000313" key="3">
    <source>
        <dbReference type="Proteomes" id="UP000194141"/>
    </source>
</evidence>
<comment type="caution">
    <text evidence="2">The sequence shown here is derived from an EMBL/GenBank/DDBJ whole genome shotgun (WGS) entry which is preliminary data.</text>
</comment>
<dbReference type="STRING" id="1562698.DESAMIL20_674"/>
<dbReference type="RefSeq" id="WP_086033406.1">
    <property type="nucleotide sequence ID" value="NZ_MDSU01000016.1"/>
</dbReference>
<feature type="transmembrane region" description="Helical" evidence="1">
    <location>
        <begin position="141"/>
        <end position="164"/>
    </location>
</feature>
<dbReference type="Proteomes" id="UP000194141">
    <property type="component" value="Unassembled WGS sequence"/>
</dbReference>
<reference evidence="2 3" key="1">
    <citation type="journal article" date="2017" name="Front. Microbiol.">
        <title>Genome Sequence of Desulfurella amilsii Strain TR1 and Comparative Genomics of Desulfurellaceae Family.</title>
        <authorList>
            <person name="Florentino A.P."/>
            <person name="Stams A.J."/>
            <person name="Sanchez-Andrea I."/>
        </authorList>
    </citation>
    <scope>NUCLEOTIDE SEQUENCE [LARGE SCALE GENOMIC DNA]</scope>
    <source>
        <strain evidence="2 3">TR1</strain>
    </source>
</reference>
<sequence length="596" mass="69305">MPEKKENQNGWNLPFAIAFFSVFFMLVIVNGVINFMNKNPITIGEVEKVQNIVDTAENRFDAINFTLMSKIIDSQWQVFLKNAQIAIVKQNSEECRKVDGKFNTFQVIGSYFGLKNNKDYCGAINTVKANMALNQIFFLSYFWWTFVAIVFTVVLLVLAFWIFYKKISKIKDSVDREALKFFAFIPYFETKEDAKKFLATFEVNNPLFKLKKFTSKDTTEKTETRMINIDELRKFVHNVVAENFIQRAKENKEKLQNSKQYKFAEMSANLMRYMTSSVMQEKTMTGDPYPASISGHHNPDEKYGLLTHTLHVAYVMILNAIKRDDFLDNYLELFYTAVCHDLDKIRNYRQSKAMPSEVIDALDVKGESIKEKMAKIEKARANEWLSYKLDETAQRNIFIQLSTKFFPTDEQFETIKKYDQWSVPVEIIYTGLDRENRHNALAKILENVATKQGLRKHFLINQIESAQVDVVGIEKYGSKIFVFHENFFKKLSGLFEKEFKERKMPYELILKLPLLAGADKMAMMFQYFFYEVAKEGLTETQFTNLKNILLADNTLQHSNGSIINGNIYVAIATGKLENLYKFGITEEDFSIKKVSE</sequence>
<feature type="transmembrane region" description="Helical" evidence="1">
    <location>
        <begin position="12"/>
        <end position="33"/>
    </location>
</feature>
<dbReference type="EMBL" id="MDSU01000016">
    <property type="protein sequence ID" value="OSS42490.1"/>
    <property type="molecule type" value="Genomic_DNA"/>
</dbReference>
<name>A0A1X4XY79_9BACT</name>
<keyword evidence="1" id="KW-0812">Transmembrane</keyword>
<accession>A0A1X4XY79</accession>
<evidence type="ECO:0008006" key="4">
    <source>
        <dbReference type="Google" id="ProtNLM"/>
    </source>
</evidence>
<keyword evidence="3" id="KW-1185">Reference proteome</keyword>